<gene>
    <name evidence="1" type="ORF">LOK49_LG12G00570</name>
</gene>
<sequence length="595" mass="67109">MKLRLRSSETKETLKIEVSTPCTIQHLKEIVAQRLTSSSSSAAASVHLSLNRKDELLGSSPQDSLQALGITSGDLIFFTLDPNCFSSETLIVQSNSSQSQNSQKALTLEPSSQKERNLDTQKEETLDSESVKTETRELDTHKEEKTLGLDTQMDDGGDESMVDVGKSFSVPGFLRKVFWKEVGEGDGGDHKLLVIVVHAILIESGFVGFDSVSRRKVEGFHLPDEWPSLQFTMSLQYTLPEIIKQGPITINGVETVKLKFQSLGKFVNVYGSLAKNGSGPYGVRLDEDHLVFFLNLIWANCDSIDEMNGKDSFSNFQAAREVFEFWKTVKDKLALPLLIDLCERAGLAPPPCFMRLPTDLKLKILESLRGVDVAKVGSVCSELRYLSSNDDLWKRKFVEQFGNVEGSQGGSHWKEKFAKSWETRKRRKKAMWERPRVRGEPWPFRVGVPRIIRDPHPLRVPRIIGGDHDIGPDFPFGLSLRTNARRNVMPHGLSFGFVVLLYRLCNNLIDNGYGECSGLVDDPRNWNRKQGLAMEDYHDDHEDDDDEEDEDRSLDLLVRFVQNVFKKISRKARKAVRSVLPITVSTKLLGFLSMD</sequence>
<comment type="caution">
    <text evidence="1">The sequence shown here is derived from an EMBL/GenBank/DDBJ whole genome shotgun (WGS) entry which is preliminary data.</text>
</comment>
<protein>
    <submittedName>
        <fullName evidence="1">F-box protein SKIP22</fullName>
    </submittedName>
</protein>
<evidence type="ECO:0000313" key="1">
    <source>
        <dbReference type="EMBL" id="KAI7992012.1"/>
    </source>
</evidence>
<dbReference type="EMBL" id="CM045770">
    <property type="protein sequence ID" value="KAI7992012.1"/>
    <property type="molecule type" value="Genomic_DNA"/>
</dbReference>
<name>A0ACC0FV51_9ERIC</name>
<dbReference type="Proteomes" id="UP001060215">
    <property type="component" value="Chromosome 13"/>
</dbReference>
<keyword evidence="2" id="KW-1185">Reference proteome</keyword>
<accession>A0ACC0FV51</accession>
<evidence type="ECO:0000313" key="2">
    <source>
        <dbReference type="Proteomes" id="UP001060215"/>
    </source>
</evidence>
<reference evidence="1 2" key="1">
    <citation type="journal article" date="2022" name="Plant J.">
        <title>Chromosome-level genome of Camellia lanceoleosa provides a valuable resource for understanding genome evolution and self-incompatibility.</title>
        <authorList>
            <person name="Gong W."/>
            <person name="Xiao S."/>
            <person name="Wang L."/>
            <person name="Liao Z."/>
            <person name="Chang Y."/>
            <person name="Mo W."/>
            <person name="Hu G."/>
            <person name="Li W."/>
            <person name="Zhao G."/>
            <person name="Zhu H."/>
            <person name="Hu X."/>
            <person name="Ji K."/>
            <person name="Xiang X."/>
            <person name="Song Q."/>
            <person name="Yuan D."/>
            <person name="Jin S."/>
            <person name="Zhang L."/>
        </authorList>
    </citation>
    <scope>NUCLEOTIDE SEQUENCE [LARGE SCALE GENOMIC DNA]</scope>
    <source>
        <strain evidence="1">SQ_2022a</strain>
    </source>
</reference>
<proteinExistence type="predicted"/>
<organism evidence="1 2">
    <name type="scientific">Camellia lanceoleosa</name>
    <dbReference type="NCBI Taxonomy" id="1840588"/>
    <lineage>
        <taxon>Eukaryota</taxon>
        <taxon>Viridiplantae</taxon>
        <taxon>Streptophyta</taxon>
        <taxon>Embryophyta</taxon>
        <taxon>Tracheophyta</taxon>
        <taxon>Spermatophyta</taxon>
        <taxon>Magnoliopsida</taxon>
        <taxon>eudicotyledons</taxon>
        <taxon>Gunneridae</taxon>
        <taxon>Pentapetalae</taxon>
        <taxon>asterids</taxon>
        <taxon>Ericales</taxon>
        <taxon>Theaceae</taxon>
        <taxon>Camellia</taxon>
    </lineage>
</organism>